<evidence type="ECO:0000256" key="8">
    <source>
        <dbReference type="ARBA" id="ARBA00023242"/>
    </source>
</evidence>
<evidence type="ECO:0000259" key="13">
    <source>
        <dbReference type="PROSITE" id="PS50157"/>
    </source>
</evidence>
<feature type="compositionally biased region" description="Low complexity" evidence="12">
    <location>
        <begin position="939"/>
        <end position="954"/>
    </location>
</feature>
<feature type="compositionally biased region" description="Polar residues" evidence="12">
    <location>
        <begin position="690"/>
        <end position="707"/>
    </location>
</feature>
<evidence type="ECO:0000256" key="12">
    <source>
        <dbReference type="SAM" id="MobiDB-lite"/>
    </source>
</evidence>
<dbReference type="PANTHER" id="PTHR23233">
    <property type="entry name" value="SAL-LIKE PROTEIN"/>
    <property type="match status" value="1"/>
</dbReference>
<feature type="domain" description="C2H2-type" evidence="13">
    <location>
        <begin position="625"/>
        <end position="656"/>
    </location>
</feature>
<evidence type="ECO:0000256" key="10">
    <source>
        <dbReference type="PROSITE-ProRule" id="PRU00042"/>
    </source>
</evidence>
<feature type="compositionally biased region" description="Polar residues" evidence="12">
    <location>
        <begin position="462"/>
        <end position="473"/>
    </location>
</feature>
<feature type="coiled-coil region" evidence="11">
    <location>
        <begin position="98"/>
        <end position="128"/>
    </location>
</feature>
<protein>
    <recommendedName>
        <fullName evidence="13">C2H2-type domain-containing protein</fullName>
    </recommendedName>
</protein>
<feature type="region of interest" description="Disordered" evidence="12">
    <location>
        <begin position="937"/>
        <end position="976"/>
    </location>
</feature>
<dbReference type="SUPFAM" id="SSF57667">
    <property type="entry name" value="beta-beta-alpha zinc fingers"/>
    <property type="match status" value="4"/>
</dbReference>
<feature type="domain" description="C2H2-type" evidence="13">
    <location>
        <begin position="1012"/>
        <end position="1034"/>
    </location>
</feature>
<dbReference type="Proteomes" id="UP001642483">
    <property type="component" value="Unassembled WGS sequence"/>
</dbReference>
<feature type="domain" description="C2H2-type" evidence="13">
    <location>
        <begin position="984"/>
        <end position="1011"/>
    </location>
</feature>
<feature type="compositionally biased region" description="Basic and acidic residues" evidence="12">
    <location>
        <begin position="27"/>
        <end position="37"/>
    </location>
</feature>
<feature type="domain" description="C2H2-type" evidence="13">
    <location>
        <begin position="875"/>
        <end position="902"/>
    </location>
</feature>
<dbReference type="InterPro" id="IPR013087">
    <property type="entry name" value="Znf_C2H2_type"/>
</dbReference>
<feature type="region of interest" description="Disordered" evidence="12">
    <location>
        <begin position="258"/>
        <end position="282"/>
    </location>
</feature>
<dbReference type="InterPro" id="IPR051565">
    <property type="entry name" value="Sal_C2H2-zinc-finger"/>
</dbReference>
<feature type="region of interest" description="Disordered" evidence="12">
    <location>
        <begin position="440"/>
        <end position="514"/>
    </location>
</feature>
<evidence type="ECO:0000256" key="3">
    <source>
        <dbReference type="ARBA" id="ARBA00022737"/>
    </source>
</evidence>
<keyword evidence="3" id="KW-0677">Repeat</keyword>
<dbReference type="InterPro" id="IPR036236">
    <property type="entry name" value="Znf_C2H2_sf"/>
</dbReference>
<evidence type="ECO:0000256" key="9">
    <source>
        <dbReference type="ARBA" id="ARBA00038474"/>
    </source>
</evidence>
<feature type="compositionally biased region" description="Low complexity" evidence="12">
    <location>
        <begin position="485"/>
        <end position="498"/>
    </location>
</feature>
<proteinExistence type="inferred from homology"/>
<feature type="compositionally biased region" description="Polar residues" evidence="12">
    <location>
        <begin position="750"/>
        <end position="761"/>
    </location>
</feature>
<comment type="caution">
    <text evidence="14">The sequence shown here is derived from an EMBL/GenBank/DDBJ whole genome shotgun (WGS) entry which is preliminary data.</text>
</comment>
<dbReference type="PROSITE" id="PS50157">
    <property type="entry name" value="ZINC_FINGER_C2H2_2"/>
    <property type="match status" value="9"/>
</dbReference>
<comment type="similarity">
    <text evidence="9">Belongs to the sal C2H2-type zinc-finger protein family.</text>
</comment>
<dbReference type="EMBL" id="CAWYQH010000141">
    <property type="protein sequence ID" value="CAK8694509.1"/>
    <property type="molecule type" value="Genomic_DNA"/>
</dbReference>
<gene>
    <name evidence="14" type="ORF">CVLEPA_LOCUS27876</name>
</gene>
<dbReference type="Pfam" id="PF12874">
    <property type="entry name" value="zf-met"/>
    <property type="match status" value="2"/>
</dbReference>
<keyword evidence="2" id="KW-0479">Metal-binding</keyword>
<evidence type="ECO:0000256" key="2">
    <source>
        <dbReference type="ARBA" id="ARBA00022723"/>
    </source>
</evidence>
<feature type="compositionally biased region" description="Basic and acidic residues" evidence="12">
    <location>
        <begin position="211"/>
        <end position="227"/>
    </location>
</feature>
<evidence type="ECO:0000256" key="4">
    <source>
        <dbReference type="ARBA" id="ARBA00022771"/>
    </source>
</evidence>
<keyword evidence="5" id="KW-0862">Zinc</keyword>
<feature type="region of interest" description="Disordered" evidence="12">
    <location>
        <begin position="208"/>
        <end position="244"/>
    </location>
</feature>
<feature type="region of interest" description="Disordered" evidence="12">
    <location>
        <begin position="688"/>
        <end position="793"/>
    </location>
</feature>
<dbReference type="Pfam" id="PF00096">
    <property type="entry name" value="zf-C2H2"/>
    <property type="match status" value="4"/>
</dbReference>
<feature type="region of interest" description="Disordered" evidence="12">
    <location>
        <begin position="375"/>
        <end position="403"/>
    </location>
</feature>
<comment type="subcellular location">
    <subcellularLocation>
        <location evidence="1">Nucleus</location>
    </subcellularLocation>
</comment>
<accession>A0ABP0GRZ1</accession>
<keyword evidence="11" id="KW-0175">Coiled coil</keyword>
<feature type="domain" description="C2H2-type" evidence="13">
    <location>
        <begin position="582"/>
        <end position="610"/>
    </location>
</feature>
<evidence type="ECO:0000256" key="7">
    <source>
        <dbReference type="ARBA" id="ARBA00023163"/>
    </source>
</evidence>
<evidence type="ECO:0000313" key="14">
    <source>
        <dbReference type="EMBL" id="CAK8694509.1"/>
    </source>
</evidence>
<dbReference type="SMART" id="SM00355">
    <property type="entry name" value="ZnF_C2H2"/>
    <property type="match status" value="9"/>
</dbReference>
<dbReference type="PROSITE" id="PS00028">
    <property type="entry name" value="ZINC_FINGER_C2H2_1"/>
    <property type="match status" value="9"/>
</dbReference>
<keyword evidence="7" id="KW-0804">Transcription</keyword>
<dbReference type="PANTHER" id="PTHR23233:SF84">
    <property type="entry name" value="FI23031P1"/>
    <property type="match status" value="1"/>
</dbReference>
<evidence type="ECO:0000256" key="5">
    <source>
        <dbReference type="ARBA" id="ARBA00022833"/>
    </source>
</evidence>
<feature type="domain" description="C2H2-type" evidence="13">
    <location>
        <begin position="318"/>
        <end position="345"/>
    </location>
</feature>
<feature type="compositionally biased region" description="Polar residues" evidence="12">
    <location>
        <begin position="232"/>
        <end position="244"/>
    </location>
</feature>
<keyword evidence="8" id="KW-0539">Nucleus</keyword>
<feature type="domain" description="C2H2-type" evidence="13">
    <location>
        <begin position="290"/>
        <end position="317"/>
    </location>
</feature>
<evidence type="ECO:0000256" key="6">
    <source>
        <dbReference type="ARBA" id="ARBA00023015"/>
    </source>
</evidence>
<evidence type="ECO:0000256" key="1">
    <source>
        <dbReference type="ARBA" id="ARBA00004123"/>
    </source>
</evidence>
<feature type="compositionally biased region" description="Polar residues" evidence="12">
    <location>
        <begin position="442"/>
        <end position="453"/>
    </location>
</feature>
<keyword evidence="15" id="KW-1185">Reference proteome</keyword>
<keyword evidence="4 10" id="KW-0863">Zinc-finger</keyword>
<dbReference type="Pfam" id="PF13894">
    <property type="entry name" value="zf-C2H2_4"/>
    <property type="match status" value="1"/>
</dbReference>
<feature type="domain" description="C2H2-type" evidence="13">
    <location>
        <begin position="903"/>
        <end position="925"/>
    </location>
</feature>
<evidence type="ECO:0000256" key="11">
    <source>
        <dbReference type="SAM" id="Coils"/>
    </source>
</evidence>
<feature type="region of interest" description="Disordered" evidence="12">
    <location>
        <begin position="1"/>
        <end position="61"/>
    </location>
</feature>
<organism evidence="14 15">
    <name type="scientific">Clavelina lepadiformis</name>
    <name type="common">Light-bulb sea squirt</name>
    <name type="synonym">Ascidia lepadiformis</name>
    <dbReference type="NCBI Taxonomy" id="159417"/>
    <lineage>
        <taxon>Eukaryota</taxon>
        <taxon>Metazoa</taxon>
        <taxon>Chordata</taxon>
        <taxon>Tunicata</taxon>
        <taxon>Ascidiacea</taxon>
        <taxon>Aplousobranchia</taxon>
        <taxon>Clavelinidae</taxon>
        <taxon>Clavelina</taxon>
    </lineage>
</organism>
<dbReference type="Gene3D" id="3.30.160.60">
    <property type="entry name" value="Classic Zinc Finger"/>
    <property type="match status" value="8"/>
</dbReference>
<sequence length="1177" mass="129575">MESQAKKGSLEAVISSPDDDAVAVNKTMKDEETRTDISRNSNENDNLKDNLDSEMNEPINSVPCKPTLDKVLGEAMEEEKENLHAEQMVDFIAKTRKSLKYEEQMKEYRNDSKELEEIKEQVRMLQQQHMYQVQMLNYLHFQLSVMVSNPQSPRNQSGSFHPSAINGLHLQNMPQILAAAASMTGQNAPGTLPPNGLFPSAINPTNILETADLKNDDSRERQGDLSGRDMMPNSSDKPNSAESYNPLSSLALLQQASSNAPPMNGVNDSYMKPNGGRVSESASDNGFMKHSCRFCQKVFGSDSALQIHLRSHTGERPFKCNICANRFSTKGNLKVHFVRHQDKYPHIEMNANPVPEYLDNVPTSSGIPYGMSVVPDYLDGKSSDENSTTPTTDKPHVELPAPFQAIDSVDSITHRRPEKFLPGLDEVAFRNAIANQLMVKEGSQSPISNQATDLSEDEAKNAASQMPSNSPNRSIGEEDTDQANSLSPSAHSSALPDDNSSRKPSSEISNPITTALLPYGDGVNLARPGMPSSETSKLQQLVEQIDKGKALEKNECHICHRVLSCQSALKLHYRTHTGERPYKCDLCSRAFTTRGNLRTHYSSVHRQQLRNSPPHGGISGRTAALQCPLCGSRFMDQQSMQQHMQMHLFMHSQHQQQQVTQMMSGNGPSVDYRMLGMAGSVFPGRMPGFDSNQYGNDMNVDADQQSTENDDVFEENLPKQNNTLENDAEDYASRNENRDISSTKRENFRSLPSMTEEQNLNGDHDCDEKSSAPVPRNHGSLSNPEGNDDDRTALDLTHTENVPKPEDGISAESKDSVEEMQDINSQSSLNTVASSLNALAQLASHNAIMRPTNMPVMNLPVSLSSEEARTRKMTTACEICSKPFTCQSALEIHLRSHTKERPFLCRVCERGFTTKGNLKQHLLTHNITDVEDEMLEPVSSPLTANSNSPSNSPSFHNGTPTSAAKRPLEASQSAPAAKRNYPRHWCHICQKQFSSASSLQIHNRTHTGEKPFACSVCGRAFTTKGNLKVHMGTHVWGAGGSRRGRRISMDNPLISPWMQNTSSSNAVNPALRSRVPPQLPSLPDSAALYQQYAALASSLVGAKAATDVRLQGNAMFNFSNAAAARLLLPTNHVATSSAAPSVGQPLNPALKDSSKTMAAAAQEWIWKAYQRTQEQVN</sequence>
<feature type="domain" description="C2H2-type" evidence="13">
    <location>
        <begin position="554"/>
        <end position="581"/>
    </location>
</feature>
<evidence type="ECO:0000313" key="15">
    <source>
        <dbReference type="Proteomes" id="UP001642483"/>
    </source>
</evidence>
<feature type="compositionally biased region" description="Basic and acidic residues" evidence="12">
    <location>
        <begin position="731"/>
        <end position="748"/>
    </location>
</feature>
<keyword evidence="6" id="KW-0805">Transcription regulation</keyword>
<reference evidence="14 15" key="1">
    <citation type="submission" date="2024-02" db="EMBL/GenBank/DDBJ databases">
        <authorList>
            <person name="Daric V."/>
            <person name="Darras S."/>
        </authorList>
    </citation>
    <scope>NUCLEOTIDE SEQUENCE [LARGE SCALE GENOMIC DNA]</scope>
</reference>
<name>A0ABP0GRZ1_CLALP</name>